<protein>
    <submittedName>
        <fullName evidence="1">Uncharacterized protein</fullName>
    </submittedName>
</protein>
<reference evidence="1" key="1">
    <citation type="submission" date="2022-12" db="EMBL/GenBank/DDBJ databases">
        <title>Draft genome sequences of 22 rhizogenic Agrobacterium biovar 1 strains, the causative agent of hairy root disease.</title>
        <authorList>
            <person name="Kim N."/>
            <person name="Vargas P."/>
            <person name="Rediers H."/>
        </authorList>
    </citation>
    <scope>NUCLEOTIDE SEQUENCE</scope>
    <source>
        <strain evidence="1">ST07.17.026</strain>
    </source>
</reference>
<name>A0A9X3QVX5_9HYPH</name>
<evidence type="ECO:0000313" key="1">
    <source>
        <dbReference type="EMBL" id="MCZ7912307.1"/>
    </source>
</evidence>
<dbReference type="InterPro" id="IPR046734">
    <property type="entry name" value="DUF6626"/>
</dbReference>
<organism evidence="1 2">
    <name type="scientific">Agrobacterium leguminum</name>
    <dbReference type="NCBI Taxonomy" id="2792015"/>
    <lineage>
        <taxon>Bacteria</taxon>
        <taxon>Pseudomonadati</taxon>
        <taxon>Pseudomonadota</taxon>
        <taxon>Alphaproteobacteria</taxon>
        <taxon>Hyphomicrobiales</taxon>
        <taxon>Rhizobiaceae</taxon>
        <taxon>Rhizobium/Agrobacterium group</taxon>
        <taxon>Agrobacterium</taxon>
    </lineage>
</organism>
<sequence length="91" mass="10836">MKIKDIYEALRADGLTSSQMEFSRIWLGRSPRYYSHLIAVDREPGLATLCGISWRLKRMRLDNYPALLDFQRQLAREIERRAITDVRRHRS</sequence>
<accession>A0A9X3QVX5</accession>
<proteinExistence type="predicted"/>
<comment type="caution">
    <text evidence="1">The sequence shown here is derived from an EMBL/GenBank/DDBJ whole genome shotgun (WGS) entry which is preliminary data.</text>
</comment>
<gene>
    <name evidence="1" type="ORF">O9X94_23520</name>
</gene>
<dbReference type="Proteomes" id="UP001151309">
    <property type="component" value="Unassembled WGS sequence"/>
</dbReference>
<keyword evidence="2" id="KW-1185">Reference proteome</keyword>
<dbReference type="AlphaFoldDB" id="A0A9X3QVX5"/>
<dbReference type="RefSeq" id="WP_125145513.1">
    <property type="nucleotide sequence ID" value="NZ_CP143886.1"/>
</dbReference>
<evidence type="ECO:0000313" key="2">
    <source>
        <dbReference type="Proteomes" id="UP001151309"/>
    </source>
</evidence>
<dbReference type="EMBL" id="JAPZLT010000016">
    <property type="protein sequence ID" value="MCZ7912307.1"/>
    <property type="molecule type" value="Genomic_DNA"/>
</dbReference>
<dbReference type="Pfam" id="PF20331">
    <property type="entry name" value="DUF6626"/>
    <property type="match status" value="1"/>
</dbReference>